<dbReference type="AlphaFoldDB" id="A0A820EWG2"/>
<dbReference type="EMBL" id="CAJOBG010008793">
    <property type="protein sequence ID" value="CAF4252142.1"/>
    <property type="molecule type" value="Genomic_DNA"/>
</dbReference>
<evidence type="ECO:0000313" key="2">
    <source>
        <dbReference type="Proteomes" id="UP000663866"/>
    </source>
</evidence>
<reference evidence="1" key="1">
    <citation type="submission" date="2021-02" db="EMBL/GenBank/DDBJ databases">
        <authorList>
            <person name="Nowell W R."/>
        </authorList>
    </citation>
    <scope>NUCLEOTIDE SEQUENCE</scope>
</reference>
<comment type="caution">
    <text evidence="1">The sequence shown here is derived from an EMBL/GenBank/DDBJ whole genome shotgun (WGS) entry which is preliminary data.</text>
</comment>
<sequence length="103" mass="11562">MYDKEKTDYNNMKLYGILRGDSVSHKSGYINNFISTCIENLAGAKLLPELEASSPNSPKAKELHPSLISAFNGLYKLQRSTMTYSKDIRERSLSILITTTGDR</sequence>
<gene>
    <name evidence="1" type="ORF">OVN521_LOCUS29087</name>
</gene>
<dbReference type="Proteomes" id="UP000663866">
    <property type="component" value="Unassembled WGS sequence"/>
</dbReference>
<accession>A0A820EWG2</accession>
<organism evidence="1 2">
    <name type="scientific">Rotaria magnacalcarata</name>
    <dbReference type="NCBI Taxonomy" id="392030"/>
    <lineage>
        <taxon>Eukaryota</taxon>
        <taxon>Metazoa</taxon>
        <taxon>Spiralia</taxon>
        <taxon>Gnathifera</taxon>
        <taxon>Rotifera</taxon>
        <taxon>Eurotatoria</taxon>
        <taxon>Bdelloidea</taxon>
        <taxon>Philodinida</taxon>
        <taxon>Philodinidae</taxon>
        <taxon>Rotaria</taxon>
    </lineage>
</organism>
<protein>
    <submittedName>
        <fullName evidence="1">Uncharacterized protein</fullName>
    </submittedName>
</protein>
<evidence type="ECO:0000313" key="1">
    <source>
        <dbReference type="EMBL" id="CAF4252142.1"/>
    </source>
</evidence>
<keyword evidence="2" id="KW-1185">Reference proteome</keyword>
<proteinExistence type="predicted"/>
<name>A0A820EWG2_9BILA</name>